<reference evidence="2 3" key="1">
    <citation type="submission" date="2018-03" db="EMBL/GenBank/DDBJ databases">
        <title>The ancient ancestry and fast evolution of plastids.</title>
        <authorList>
            <person name="Moore K.R."/>
            <person name="Magnabosco C."/>
            <person name="Momper L."/>
            <person name="Gold D.A."/>
            <person name="Bosak T."/>
            <person name="Fournier G.P."/>
        </authorList>
    </citation>
    <scope>NUCLEOTIDE SEQUENCE [LARGE SCALE GENOMIC DNA]</scope>
    <source>
        <strain evidence="2 3">CCALA 037</strain>
    </source>
</reference>
<evidence type="ECO:0000256" key="1">
    <source>
        <dbReference type="SAM" id="MobiDB-lite"/>
    </source>
</evidence>
<dbReference type="Proteomes" id="UP000238937">
    <property type="component" value="Unassembled WGS sequence"/>
</dbReference>
<gene>
    <name evidence="2" type="ORF">C7B77_28315</name>
</gene>
<protein>
    <submittedName>
        <fullName evidence="2">Uncharacterized protein</fullName>
    </submittedName>
</protein>
<feature type="compositionally biased region" description="Basic and acidic residues" evidence="1">
    <location>
        <begin position="21"/>
        <end position="41"/>
    </location>
</feature>
<evidence type="ECO:0000313" key="2">
    <source>
        <dbReference type="EMBL" id="PSB40450.1"/>
    </source>
</evidence>
<feature type="region of interest" description="Disordered" evidence="1">
    <location>
        <begin position="21"/>
        <end position="97"/>
    </location>
</feature>
<dbReference type="AlphaFoldDB" id="A0A2T1F632"/>
<feature type="non-terminal residue" evidence="2">
    <location>
        <position position="1"/>
    </location>
</feature>
<organism evidence="2 3">
    <name type="scientific">Chamaesiphon polymorphus CCALA 037</name>
    <dbReference type="NCBI Taxonomy" id="2107692"/>
    <lineage>
        <taxon>Bacteria</taxon>
        <taxon>Bacillati</taxon>
        <taxon>Cyanobacteriota</taxon>
        <taxon>Cyanophyceae</taxon>
        <taxon>Gomontiellales</taxon>
        <taxon>Chamaesiphonaceae</taxon>
        <taxon>Chamaesiphon</taxon>
    </lineage>
</organism>
<name>A0A2T1F632_9CYAN</name>
<proteinExistence type="predicted"/>
<dbReference type="EMBL" id="PVWO01000693">
    <property type="protein sequence ID" value="PSB40450.1"/>
    <property type="molecule type" value="Genomic_DNA"/>
</dbReference>
<accession>A0A2T1F632</accession>
<comment type="caution">
    <text evidence="2">The sequence shown here is derived from an EMBL/GenBank/DDBJ whole genome shotgun (WGS) entry which is preliminary data.</text>
</comment>
<sequence length="97" mass="10974">RDTNIDTNGCDVETTVKENWFSKETIEKIDCPEPESDRPEPEESDESPESDDRSETQAVDEFLAEDEDPSLDEFLAEDSPAETQVSYESSSESEMEC</sequence>
<keyword evidence="3" id="KW-1185">Reference proteome</keyword>
<feature type="compositionally biased region" description="Acidic residues" evidence="1">
    <location>
        <begin position="62"/>
        <end position="80"/>
    </location>
</feature>
<evidence type="ECO:0000313" key="3">
    <source>
        <dbReference type="Proteomes" id="UP000238937"/>
    </source>
</evidence>